<dbReference type="Proteomes" id="UP001303160">
    <property type="component" value="Unassembled WGS sequence"/>
</dbReference>
<keyword evidence="4" id="KW-1185">Reference proteome</keyword>
<feature type="compositionally biased region" description="Gly residues" evidence="1">
    <location>
        <begin position="274"/>
        <end position="295"/>
    </location>
</feature>
<evidence type="ECO:0000313" key="4">
    <source>
        <dbReference type="Proteomes" id="UP001303160"/>
    </source>
</evidence>
<gene>
    <name evidence="3" type="ORF">QBC40DRAFT_270827</name>
</gene>
<feature type="signal peptide" evidence="2">
    <location>
        <begin position="1"/>
        <end position="19"/>
    </location>
</feature>
<feature type="compositionally biased region" description="Gly residues" evidence="1">
    <location>
        <begin position="303"/>
        <end position="313"/>
    </location>
</feature>
<reference evidence="3" key="2">
    <citation type="submission" date="2023-05" db="EMBL/GenBank/DDBJ databases">
        <authorList>
            <consortium name="Lawrence Berkeley National Laboratory"/>
            <person name="Steindorff A."/>
            <person name="Hensen N."/>
            <person name="Bonometti L."/>
            <person name="Westerberg I."/>
            <person name="Brannstrom I.O."/>
            <person name="Guillou S."/>
            <person name="Cros-Aarteil S."/>
            <person name="Calhoun S."/>
            <person name="Haridas S."/>
            <person name="Kuo A."/>
            <person name="Mondo S."/>
            <person name="Pangilinan J."/>
            <person name="Riley R."/>
            <person name="Labutti K."/>
            <person name="Andreopoulos B."/>
            <person name="Lipzen A."/>
            <person name="Chen C."/>
            <person name="Yanf M."/>
            <person name="Daum C."/>
            <person name="Ng V."/>
            <person name="Clum A."/>
            <person name="Ohm R."/>
            <person name="Martin F."/>
            <person name="Silar P."/>
            <person name="Natvig D."/>
            <person name="Lalanne C."/>
            <person name="Gautier V."/>
            <person name="Ament-Velasquez S.L."/>
            <person name="Kruys A."/>
            <person name="Hutchinson M.I."/>
            <person name="Powell A.J."/>
            <person name="Barry K."/>
            <person name="Miller A.N."/>
            <person name="Grigoriev I.V."/>
            <person name="Debuchy R."/>
            <person name="Gladieux P."/>
            <person name="Thoren M.H."/>
            <person name="Johannesson H."/>
        </authorList>
    </citation>
    <scope>NUCLEOTIDE SEQUENCE</scope>
    <source>
        <strain evidence="3">CBS 315.58</strain>
    </source>
</reference>
<keyword evidence="2" id="KW-0732">Signal</keyword>
<dbReference type="AlphaFoldDB" id="A0AAN7AZX1"/>
<name>A0AAN7AZX1_9PEZI</name>
<comment type="caution">
    <text evidence="3">The sequence shown here is derived from an EMBL/GenBank/DDBJ whole genome shotgun (WGS) entry which is preliminary data.</text>
</comment>
<feature type="region of interest" description="Disordered" evidence="1">
    <location>
        <begin position="266"/>
        <end position="316"/>
    </location>
</feature>
<evidence type="ECO:0000313" key="3">
    <source>
        <dbReference type="EMBL" id="KAK4205763.1"/>
    </source>
</evidence>
<sequence length="338" mass="35426">MYTFSKATALASLAALASAQSNLEIAREAYRNPNDSYPIKFKPFPAAQSRQLAGLEWTWRVNITDSLTDPFNNQSTDFTVRTSYEFIYEGAPLNSTLNETLPGLGNQSFCTVQLILKDAGWPANVTNLWTDENANSTSCAPVLGQDCVDAIIKSVGHNNGGTCGDPGGSWGDAPECASSLGYLYQERLVTGRSFGNLASARSGEPFATMASSEYSDLDNKTLYENYVNVIHVVLLNAPVSLARGANGAFPSDDPKALICMRVRTSQRDVDDGEGGNNDSGNGDGDSDGGNGGGNDGNDEEGSEGGNEGGGGNAAGRDAANWSTMIGALILTAFVGAAL</sequence>
<organism evidence="3 4">
    <name type="scientific">Triangularia verruculosa</name>
    <dbReference type="NCBI Taxonomy" id="2587418"/>
    <lineage>
        <taxon>Eukaryota</taxon>
        <taxon>Fungi</taxon>
        <taxon>Dikarya</taxon>
        <taxon>Ascomycota</taxon>
        <taxon>Pezizomycotina</taxon>
        <taxon>Sordariomycetes</taxon>
        <taxon>Sordariomycetidae</taxon>
        <taxon>Sordariales</taxon>
        <taxon>Podosporaceae</taxon>
        <taxon>Triangularia</taxon>
    </lineage>
</organism>
<reference evidence="3" key="1">
    <citation type="journal article" date="2023" name="Mol. Phylogenet. Evol.">
        <title>Genome-scale phylogeny and comparative genomics of the fungal order Sordariales.</title>
        <authorList>
            <person name="Hensen N."/>
            <person name="Bonometti L."/>
            <person name="Westerberg I."/>
            <person name="Brannstrom I.O."/>
            <person name="Guillou S."/>
            <person name="Cros-Aarteil S."/>
            <person name="Calhoun S."/>
            <person name="Haridas S."/>
            <person name="Kuo A."/>
            <person name="Mondo S."/>
            <person name="Pangilinan J."/>
            <person name="Riley R."/>
            <person name="LaButti K."/>
            <person name="Andreopoulos B."/>
            <person name="Lipzen A."/>
            <person name="Chen C."/>
            <person name="Yan M."/>
            <person name="Daum C."/>
            <person name="Ng V."/>
            <person name="Clum A."/>
            <person name="Steindorff A."/>
            <person name="Ohm R.A."/>
            <person name="Martin F."/>
            <person name="Silar P."/>
            <person name="Natvig D.O."/>
            <person name="Lalanne C."/>
            <person name="Gautier V."/>
            <person name="Ament-Velasquez S.L."/>
            <person name="Kruys A."/>
            <person name="Hutchinson M.I."/>
            <person name="Powell A.J."/>
            <person name="Barry K."/>
            <person name="Miller A.N."/>
            <person name="Grigoriev I.V."/>
            <person name="Debuchy R."/>
            <person name="Gladieux P."/>
            <person name="Hiltunen Thoren M."/>
            <person name="Johannesson H."/>
        </authorList>
    </citation>
    <scope>NUCLEOTIDE SEQUENCE</scope>
    <source>
        <strain evidence="3">CBS 315.58</strain>
    </source>
</reference>
<accession>A0AAN7AZX1</accession>
<protein>
    <submittedName>
        <fullName evidence="3">Uncharacterized protein</fullName>
    </submittedName>
</protein>
<dbReference type="EMBL" id="MU863875">
    <property type="protein sequence ID" value="KAK4205763.1"/>
    <property type="molecule type" value="Genomic_DNA"/>
</dbReference>
<proteinExistence type="predicted"/>
<evidence type="ECO:0000256" key="1">
    <source>
        <dbReference type="SAM" id="MobiDB-lite"/>
    </source>
</evidence>
<evidence type="ECO:0000256" key="2">
    <source>
        <dbReference type="SAM" id="SignalP"/>
    </source>
</evidence>
<feature type="chain" id="PRO_5042860187" evidence="2">
    <location>
        <begin position="20"/>
        <end position="338"/>
    </location>
</feature>